<dbReference type="PANTHER" id="PTHR11046">
    <property type="entry name" value="OLIGORIBONUCLEASE, MITOCHONDRIAL"/>
    <property type="match status" value="1"/>
</dbReference>
<reference evidence="18 19" key="1">
    <citation type="journal article" date="2015" name="Int. J. Syst. Evol. Microbiol.">
        <title>Halomonas salicampi sp. nov., a halotolerant and alkalitolerant bacterium isolated from a saltern soil.</title>
        <authorList>
            <person name="Lee J.C."/>
            <person name="Kim Y.S."/>
            <person name="Yun B.S."/>
            <person name="Whang K.S."/>
        </authorList>
    </citation>
    <scope>NUCLEOTIDE SEQUENCE [LARGE SCALE GENOMIC DNA]</scope>
    <source>
        <strain evidence="18 19">BH103</strain>
    </source>
</reference>
<comment type="caution">
    <text evidence="18">The sequence shown here is derived from an EMBL/GenBank/DDBJ whole genome shotgun (WGS) entry which is preliminary data.</text>
</comment>
<dbReference type="InterPro" id="IPR013620">
    <property type="entry name" value="Exonuc_1_SH3"/>
</dbReference>
<evidence type="ECO:0000256" key="8">
    <source>
        <dbReference type="ARBA" id="ARBA00022839"/>
    </source>
</evidence>
<feature type="binding site" evidence="14">
    <location>
        <position position="165"/>
    </location>
    <ligand>
        <name>substrate</name>
    </ligand>
</feature>
<evidence type="ECO:0000256" key="3">
    <source>
        <dbReference type="ARBA" id="ARBA00019900"/>
    </source>
</evidence>
<dbReference type="PROSITE" id="PS51785">
    <property type="entry name" value="EXOI_C"/>
    <property type="match status" value="1"/>
</dbReference>
<proteinExistence type="predicted"/>
<dbReference type="InterPro" id="IPR012337">
    <property type="entry name" value="RNaseH-like_sf"/>
</dbReference>
<dbReference type="InterPro" id="IPR034747">
    <property type="entry name" value="EXOI_SH3"/>
</dbReference>
<dbReference type="EC" id="3.1.11.1" evidence="2 13"/>
<keyword evidence="6 13" id="KW-0227">DNA damage</keyword>
<evidence type="ECO:0000256" key="12">
    <source>
        <dbReference type="ARBA" id="ARBA00046792"/>
    </source>
</evidence>
<dbReference type="NCBIfam" id="NF008746">
    <property type="entry name" value="PRK11779.1"/>
    <property type="match status" value="1"/>
</dbReference>
<feature type="domain" description="ExoI SH3-like" evidence="16">
    <location>
        <begin position="202"/>
        <end position="367"/>
    </location>
</feature>
<evidence type="ECO:0000256" key="11">
    <source>
        <dbReference type="ARBA" id="ARBA00023204"/>
    </source>
</evidence>
<dbReference type="PIRSF" id="PIRSF000977">
    <property type="entry name" value="Exodeoxyribonuclease_I"/>
    <property type="match status" value="1"/>
</dbReference>
<evidence type="ECO:0000256" key="4">
    <source>
        <dbReference type="ARBA" id="ARBA00022722"/>
    </source>
</evidence>
<evidence type="ECO:0000256" key="15">
    <source>
        <dbReference type="PIRSR" id="PIRSR000977-2"/>
    </source>
</evidence>
<dbReference type="CDD" id="cd06138">
    <property type="entry name" value="ExoI_N"/>
    <property type="match status" value="1"/>
</dbReference>
<dbReference type="Proteomes" id="UP000586119">
    <property type="component" value="Unassembled WGS sequence"/>
</dbReference>
<dbReference type="SUPFAM" id="SSF53098">
    <property type="entry name" value="Ribonuclease H-like"/>
    <property type="match status" value="1"/>
</dbReference>
<dbReference type="Gene3D" id="1.20.1280.70">
    <property type="entry name" value="Exonuclease ExoI, domain 3"/>
    <property type="match status" value="1"/>
</dbReference>
<dbReference type="Pfam" id="PF26016">
    <property type="entry name" value="ExoI_C"/>
    <property type="match status" value="1"/>
</dbReference>
<dbReference type="AlphaFoldDB" id="A0A7Z0RUK7"/>
<feature type="binding site" evidence="15">
    <location>
        <position position="17"/>
    </location>
    <ligand>
        <name>Mg(2+)</name>
        <dbReference type="ChEBI" id="CHEBI:18420"/>
        <label>2</label>
    </ligand>
</feature>
<dbReference type="GO" id="GO:0008310">
    <property type="term" value="F:single-stranded DNA 3'-5' DNA exonuclease activity"/>
    <property type="evidence" value="ECO:0007669"/>
    <property type="project" value="UniProtKB-EC"/>
</dbReference>
<keyword evidence="9 15" id="KW-0460">Magnesium</keyword>
<evidence type="ECO:0000256" key="2">
    <source>
        <dbReference type="ARBA" id="ARBA00012108"/>
    </source>
</evidence>
<dbReference type="GO" id="GO:0046872">
    <property type="term" value="F:metal ion binding"/>
    <property type="evidence" value="ECO:0007669"/>
    <property type="project" value="UniProtKB-KW"/>
</dbReference>
<dbReference type="InterPro" id="IPR022894">
    <property type="entry name" value="Oligoribonuclease"/>
</dbReference>
<feature type="domain" description="ExoI C-terminal" evidence="17">
    <location>
        <begin position="370"/>
        <end position="491"/>
    </location>
</feature>
<evidence type="ECO:0000259" key="16">
    <source>
        <dbReference type="PROSITE" id="PS51784"/>
    </source>
</evidence>
<organism evidence="18 19">
    <name type="scientific">Vreelandella salicampi</name>
    <dbReference type="NCBI Taxonomy" id="1449798"/>
    <lineage>
        <taxon>Bacteria</taxon>
        <taxon>Pseudomonadati</taxon>
        <taxon>Pseudomonadota</taxon>
        <taxon>Gammaproteobacteria</taxon>
        <taxon>Oceanospirillales</taxon>
        <taxon>Halomonadaceae</taxon>
        <taxon>Vreelandella</taxon>
    </lineage>
</organism>
<name>A0A7Z0RUK7_9GAMM</name>
<dbReference type="GO" id="GO:0003677">
    <property type="term" value="F:DNA binding"/>
    <property type="evidence" value="ECO:0007669"/>
    <property type="project" value="UniProtKB-KW"/>
</dbReference>
<comment type="cofactor">
    <cofactor evidence="15">
        <name>Mg(2+)</name>
        <dbReference type="ChEBI" id="CHEBI:18420"/>
    </cofactor>
    <text evidence="15">Binds 2 Mg(2+) ions per monomer.</text>
</comment>
<keyword evidence="7 13" id="KW-0378">Hydrolase</keyword>
<dbReference type="PROSITE" id="PS51784">
    <property type="entry name" value="EXOI_SH3"/>
    <property type="match status" value="1"/>
</dbReference>
<evidence type="ECO:0000256" key="9">
    <source>
        <dbReference type="ARBA" id="ARBA00022842"/>
    </source>
</evidence>
<dbReference type="Gene3D" id="3.30.420.10">
    <property type="entry name" value="Ribonuclease H-like superfamily/Ribonuclease H"/>
    <property type="match status" value="1"/>
</dbReference>
<feature type="binding site" evidence="14">
    <location>
        <position position="17"/>
    </location>
    <ligand>
        <name>substrate</name>
    </ligand>
</feature>
<keyword evidence="4 13" id="KW-0540">Nuclease</keyword>
<dbReference type="Gene3D" id="1.10.287.1240">
    <property type="match status" value="1"/>
</dbReference>
<dbReference type="Gene3D" id="3.30.1520.20">
    <property type="entry name" value="Exonuclease ExoI, domain 2"/>
    <property type="match status" value="1"/>
</dbReference>
<evidence type="ECO:0000256" key="14">
    <source>
        <dbReference type="PIRSR" id="PIRSR000977-1"/>
    </source>
</evidence>
<comment type="subunit">
    <text evidence="12">Monomer. Interacts with ssb (via C-terminus); this interaction stimulates the exonuclease activity by recruiting the enzyme to its substrate.</text>
</comment>
<dbReference type="RefSeq" id="WP_179930009.1">
    <property type="nucleotide sequence ID" value="NZ_JACCDF010000005.1"/>
</dbReference>
<dbReference type="InterPro" id="IPR036397">
    <property type="entry name" value="RNaseH_sf"/>
</dbReference>
<sequence>MAPPNAAPASFLWHDYETFGADPRRDRPAQFAALRTDAELNEIGEPIELYCKPADDFLPHPAACLITGITPQKARRKGLPEAEFAGEVLRHMNESGTCVVGYNSLRFDDEISRHLFYRNLLDPYAREWQNGNSRWDLIDVVRAFYALRPTGIEWPLRDDGAPSFKLEDLTAANGIEHAGAHDALADVRATIALARLLRERNANLFDYLLGLRGKRAVAKLLDLPHAKPLLHISRRYPASRGCSALVMPLAEHPSNPNGVIVYDLSVDPSELLSLSAAQVRERVFVSQQDLAEGETRIPLKVIHINRCPVVFPASALKDVSGPHQGEYGDIVSRLELDLPACREHWKTLHDNIVPVASKVADVFSEGYAEGVQDPDLMLYSGGFFSAADRQQMERVRSMDAWDLVGQRFAFQDPRLEEMVFRYRARSYPETLEGEELAQWEAFRWSRLNDPALAGFTLKDFAREIEHYNQQSLTDRERQILEELVMHIEAILPAQAFDAD</sequence>
<evidence type="ECO:0000313" key="18">
    <source>
        <dbReference type="EMBL" id="NYS60682.1"/>
    </source>
</evidence>
<evidence type="ECO:0000256" key="7">
    <source>
        <dbReference type="ARBA" id="ARBA00022801"/>
    </source>
</evidence>
<evidence type="ECO:0000256" key="13">
    <source>
        <dbReference type="PIRNR" id="PIRNR000977"/>
    </source>
</evidence>
<keyword evidence="10" id="KW-0238">DNA-binding</keyword>
<dbReference type="FunFam" id="3.30.420.10:FF:000033">
    <property type="entry name" value="Exodeoxyribonuclease I"/>
    <property type="match status" value="1"/>
</dbReference>
<evidence type="ECO:0000256" key="1">
    <source>
        <dbReference type="ARBA" id="ARBA00000563"/>
    </source>
</evidence>
<dbReference type="Pfam" id="PF08411">
    <property type="entry name" value="ExoI_SH3"/>
    <property type="match status" value="1"/>
</dbReference>
<evidence type="ECO:0000256" key="5">
    <source>
        <dbReference type="ARBA" id="ARBA00022723"/>
    </source>
</evidence>
<keyword evidence="8 13" id="KW-0269">Exonuclease</keyword>
<dbReference type="InterPro" id="IPR038649">
    <property type="entry name" value="EXOI_SH3_sf"/>
</dbReference>
<dbReference type="InterPro" id="IPR058561">
    <property type="entry name" value="Exonuc_1_C"/>
</dbReference>
<dbReference type="SMART" id="SM00479">
    <property type="entry name" value="EXOIII"/>
    <property type="match status" value="1"/>
</dbReference>
<protein>
    <recommendedName>
        <fullName evidence="3 13">Exodeoxyribonuclease I</fullName>
        <ecNumber evidence="2 13">3.1.11.1</ecNumber>
    </recommendedName>
</protein>
<feature type="binding site" evidence="15">
    <location>
        <position position="186"/>
    </location>
    <ligand>
        <name>Mg(2+)</name>
        <dbReference type="ChEBI" id="CHEBI:18420"/>
        <label>2</label>
    </ligand>
</feature>
<keyword evidence="11 13" id="KW-0234">DNA repair</keyword>
<accession>A0A7Z0RUK7</accession>
<dbReference type="InterPro" id="IPR023607">
    <property type="entry name" value="Exodeoxyribonuclease_I"/>
</dbReference>
<feature type="binding site" evidence="15">
    <location>
        <position position="15"/>
    </location>
    <ligand>
        <name>Mg(2+)</name>
        <dbReference type="ChEBI" id="CHEBI:18420"/>
        <label>1</label>
    </ligand>
</feature>
<evidence type="ECO:0000256" key="6">
    <source>
        <dbReference type="ARBA" id="ARBA00022763"/>
    </source>
</evidence>
<evidence type="ECO:0000256" key="10">
    <source>
        <dbReference type="ARBA" id="ARBA00023125"/>
    </source>
</evidence>
<dbReference type="EMBL" id="JACCDF010000005">
    <property type="protein sequence ID" value="NYS60682.1"/>
    <property type="molecule type" value="Genomic_DNA"/>
</dbReference>
<dbReference type="GO" id="GO:0006281">
    <property type="term" value="P:DNA repair"/>
    <property type="evidence" value="ECO:0007669"/>
    <property type="project" value="UniProtKB-KW"/>
</dbReference>
<keyword evidence="19" id="KW-1185">Reference proteome</keyword>
<evidence type="ECO:0000313" key="19">
    <source>
        <dbReference type="Proteomes" id="UP000586119"/>
    </source>
</evidence>
<comment type="catalytic activity">
    <reaction evidence="1 13">
        <text>Exonucleolytic cleavage in the 3'- to 5'-direction to yield nucleoside 5'-phosphates.</text>
        <dbReference type="EC" id="3.1.11.1"/>
    </reaction>
</comment>
<dbReference type="PANTHER" id="PTHR11046:SF11">
    <property type="entry name" value="EXODEOXYRIBONUCLEASE I"/>
    <property type="match status" value="1"/>
</dbReference>
<evidence type="ECO:0000259" key="17">
    <source>
        <dbReference type="PROSITE" id="PS51785"/>
    </source>
</evidence>
<dbReference type="InterPro" id="IPR013520">
    <property type="entry name" value="Ribonucl_H"/>
</dbReference>
<gene>
    <name evidence="18" type="primary">sbcB</name>
    <name evidence="18" type="ORF">HZS81_07885</name>
</gene>
<dbReference type="Pfam" id="PF00929">
    <property type="entry name" value="RNase_T"/>
    <property type="match status" value="1"/>
</dbReference>
<dbReference type="GO" id="GO:0000175">
    <property type="term" value="F:3'-5'-RNA exonuclease activity"/>
    <property type="evidence" value="ECO:0007669"/>
    <property type="project" value="InterPro"/>
</dbReference>
<keyword evidence="5 15" id="KW-0479">Metal-binding</keyword>